<keyword evidence="7" id="KW-1185">Reference proteome</keyword>
<organism evidence="6 7">
    <name type="scientific">Ferviditalea candida</name>
    <dbReference type="NCBI Taxonomy" id="3108399"/>
    <lineage>
        <taxon>Bacteria</taxon>
        <taxon>Bacillati</taxon>
        <taxon>Bacillota</taxon>
        <taxon>Bacilli</taxon>
        <taxon>Bacillales</taxon>
        <taxon>Paenibacillaceae</taxon>
        <taxon>Ferviditalea</taxon>
    </lineage>
</organism>
<keyword evidence="1" id="KW-1003">Cell membrane</keyword>
<feature type="transmembrane region" description="Helical" evidence="5">
    <location>
        <begin position="67"/>
        <end position="89"/>
    </location>
</feature>
<proteinExistence type="predicted"/>
<keyword evidence="4 5" id="KW-0472">Membrane</keyword>
<accession>A0ABU5ZP97</accession>
<dbReference type="Pfam" id="PF02659">
    <property type="entry name" value="Mntp"/>
    <property type="match status" value="1"/>
</dbReference>
<feature type="transmembrane region" description="Helical" evidence="5">
    <location>
        <begin position="169"/>
        <end position="186"/>
    </location>
</feature>
<evidence type="ECO:0000256" key="1">
    <source>
        <dbReference type="ARBA" id="ARBA00022475"/>
    </source>
</evidence>
<evidence type="ECO:0000256" key="4">
    <source>
        <dbReference type="ARBA" id="ARBA00023136"/>
    </source>
</evidence>
<evidence type="ECO:0000313" key="6">
    <source>
        <dbReference type="EMBL" id="MEB3104088.1"/>
    </source>
</evidence>
<dbReference type="Proteomes" id="UP001310386">
    <property type="component" value="Unassembled WGS sequence"/>
</dbReference>
<dbReference type="EMBL" id="JAYJLD010000091">
    <property type="protein sequence ID" value="MEB3104088.1"/>
    <property type="molecule type" value="Genomic_DNA"/>
</dbReference>
<protein>
    <submittedName>
        <fullName evidence="6">Manganese efflux pump</fullName>
    </submittedName>
</protein>
<feature type="non-terminal residue" evidence="6">
    <location>
        <position position="1"/>
    </location>
</feature>
<evidence type="ECO:0000313" key="7">
    <source>
        <dbReference type="Proteomes" id="UP001310386"/>
    </source>
</evidence>
<dbReference type="PANTHER" id="PTHR35529">
    <property type="entry name" value="MANGANESE EFFLUX PUMP MNTP-RELATED"/>
    <property type="match status" value="1"/>
</dbReference>
<evidence type="ECO:0000256" key="3">
    <source>
        <dbReference type="ARBA" id="ARBA00022989"/>
    </source>
</evidence>
<dbReference type="InterPro" id="IPR003810">
    <property type="entry name" value="Mntp/YtaF"/>
</dbReference>
<name>A0ABU5ZP97_9BACL</name>
<evidence type="ECO:0000256" key="2">
    <source>
        <dbReference type="ARBA" id="ARBA00022692"/>
    </source>
</evidence>
<gene>
    <name evidence="6" type="ORF">VF724_20980</name>
</gene>
<sequence length="187" mass="19883">WLTALLMINLIGIGSNLDNSSIGIAYGAENVRFPHKVNLVVNAVGFVTALIGTYAGVSVSHVISRQIAALCSCIVLCALGCFIVYANYLHPVITRKKKSIHLQTPGIRDGILWGLGLSFTNIVSGFGAAVADIANLWGIILSITVWGYLLIWFGNVVGTGMIARWLGKYSSALSGLLLIAIGVKQIL</sequence>
<keyword evidence="3 5" id="KW-1133">Transmembrane helix</keyword>
<feature type="transmembrane region" description="Helical" evidence="5">
    <location>
        <begin position="136"/>
        <end position="157"/>
    </location>
</feature>
<keyword evidence="2 5" id="KW-0812">Transmembrane</keyword>
<feature type="transmembrane region" description="Helical" evidence="5">
    <location>
        <begin position="39"/>
        <end position="61"/>
    </location>
</feature>
<dbReference type="PANTHER" id="PTHR35529:SF2">
    <property type="entry name" value="SPORULATION PROTEIN YTAF-RELATED"/>
    <property type="match status" value="1"/>
</dbReference>
<dbReference type="RefSeq" id="WP_371756214.1">
    <property type="nucleotide sequence ID" value="NZ_JAYJLD010000091.1"/>
</dbReference>
<evidence type="ECO:0000256" key="5">
    <source>
        <dbReference type="SAM" id="Phobius"/>
    </source>
</evidence>
<feature type="transmembrane region" description="Helical" evidence="5">
    <location>
        <begin position="110"/>
        <end position="130"/>
    </location>
</feature>
<reference evidence="6" key="1">
    <citation type="submission" date="2023-12" db="EMBL/GenBank/DDBJ databases">
        <title>Fervidustalea candida gen. nov., sp. nov., a novel member of the family Paenibacillaceae isolated from a geothermal area.</title>
        <authorList>
            <person name="Li W.-J."/>
            <person name="Jiao J.-Y."/>
            <person name="Chen Y."/>
        </authorList>
    </citation>
    <scope>NUCLEOTIDE SEQUENCE</scope>
    <source>
        <strain evidence="6">SYSU GA230002</strain>
    </source>
</reference>
<comment type="caution">
    <text evidence="6">The sequence shown here is derived from an EMBL/GenBank/DDBJ whole genome shotgun (WGS) entry which is preliminary data.</text>
</comment>